<evidence type="ECO:0000313" key="2">
    <source>
        <dbReference type="EMBL" id="AVP99015.1"/>
    </source>
</evidence>
<evidence type="ECO:0000313" key="3">
    <source>
        <dbReference type="Proteomes" id="UP000241074"/>
    </source>
</evidence>
<accession>A0A2P1PVY4</accession>
<evidence type="ECO:0000259" key="1">
    <source>
        <dbReference type="Pfam" id="PF00144"/>
    </source>
</evidence>
<name>A0A2P1PVY4_9GAMM</name>
<dbReference type="KEGG" id="xba:C7S18_18340"/>
<dbReference type="InterPro" id="IPR001466">
    <property type="entry name" value="Beta-lactam-related"/>
</dbReference>
<dbReference type="PANTHER" id="PTHR46825">
    <property type="entry name" value="D-ALANYL-D-ALANINE-CARBOXYPEPTIDASE/ENDOPEPTIDASE AMPH"/>
    <property type="match status" value="1"/>
</dbReference>
<gene>
    <name evidence="2" type="ORF">C7S18_18340</name>
</gene>
<dbReference type="Gene3D" id="3.40.710.10">
    <property type="entry name" value="DD-peptidase/beta-lactamase superfamily"/>
    <property type="match status" value="1"/>
</dbReference>
<keyword evidence="2" id="KW-0378">Hydrolase</keyword>
<dbReference type="InterPro" id="IPR050491">
    <property type="entry name" value="AmpC-like"/>
</dbReference>
<reference evidence="2 3" key="1">
    <citation type="submission" date="2018-03" db="EMBL/GenBank/DDBJ databases">
        <title>Ahniella affigens gen. nov., sp. nov., a gammaproteobacterium isolated from sandy soil near a stream.</title>
        <authorList>
            <person name="Ko Y."/>
            <person name="Kim J.-H."/>
        </authorList>
    </citation>
    <scope>NUCLEOTIDE SEQUENCE [LARGE SCALE GENOMIC DNA]</scope>
    <source>
        <strain evidence="2 3">D13</strain>
    </source>
</reference>
<proteinExistence type="predicted"/>
<dbReference type="AlphaFoldDB" id="A0A2P1PVY4"/>
<dbReference type="PANTHER" id="PTHR46825:SF15">
    <property type="entry name" value="BETA-LACTAMASE-RELATED DOMAIN-CONTAINING PROTEIN"/>
    <property type="match status" value="1"/>
</dbReference>
<organism evidence="2 3">
    <name type="scientific">Ahniella affigens</name>
    <dbReference type="NCBI Taxonomy" id="2021234"/>
    <lineage>
        <taxon>Bacteria</taxon>
        <taxon>Pseudomonadati</taxon>
        <taxon>Pseudomonadota</taxon>
        <taxon>Gammaproteobacteria</taxon>
        <taxon>Lysobacterales</taxon>
        <taxon>Rhodanobacteraceae</taxon>
        <taxon>Ahniella</taxon>
    </lineage>
</organism>
<dbReference type="Proteomes" id="UP000241074">
    <property type="component" value="Chromosome"/>
</dbReference>
<keyword evidence="3" id="KW-1185">Reference proteome</keyword>
<reference evidence="2 3" key="2">
    <citation type="submission" date="2018-03" db="EMBL/GenBank/DDBJ databases">
        <authorList>
            <person name="Keele B.F."/>
        </authorList>
    </citation>
    <scope>NUCLEOTIDE SEQUENCE [LARGE SCALE GENOMIC DNA]</scope>
    <source>
        <strain evidence="2 3">D13</strain>
    </source>
</reference>
<dbReference type="SUPFAM" id="SSF56601">
    <property type="entry name" value="beta-lactamase/transpeptidase-like"/>
    <property type="match status" value="1"/>
</dbReference>
<protein>
    <submittedName>
        <fullName evidence="2">Serine hydrolase</fullName>
    </submittedName>
</protein>
<sequence>MGADLVAPGGIRAATRTERILPRQDAARRKQAGAAHRQPASIAVFNSSIANRHPNSAMVPGRRPILSLLTLSACLGLIHPGLAAAPTTVPSAPFTQTAAPVPPISATLNTPLRVMPPTQDAALSPPPAEIPLSSSDQEANWVRDLDLMSEGIQKTGQVPGFAVALVSRGQVLRAQGYGVRHAWTRQPVGPNTVFRLASVSKGFAATLTGLLVNDGVLTLADPVQDHVPALVLKDANASLSLRVEDLLSHRLGLPTHTFDPLLEQNETYYELVPKLSDVTLTCPAGDCYAYQNVAFSLIGEVVYSVTGDFYTHQVEKRIFHPLGMDTATFGKEALEASADYAAPHVRGRNGWVPLSAKPNYYRVPPAAGVNASITDMSKWLLAQLGHDPTVIPQSVLDEIHRARVLTPTEVSSSPWRRARVSAAEYALGWRVFDYSGHRLVFHAGAVQGYRAMVGLLPDQDVGIAILWCSESALPAGMMPRMLDEILGLPERDWLELAKYQPRAKSRKRR</sequence>
<dbReference type="InterPro" id="IPR012338">
    <property type="entry name" value="Beta-lactam/transpept-like"/>
</dbReference>
<feature type="domain" description="Beta-lactamase-related" evidence="1">
    <location>
        <begin position="152"/>
        <end position="467"/>
    </location>
</feature>
<dbReference type="GO" id="GO:0016787">
    <property type="term" value="F:hydrolase activity"/>
    <property type="evidence" value="ECO:0007669"/>
    <property type="project" value="UniProtKB-KW"/>
</dbReference>
<dbReference type="Pfam" id="PF00144">
    <property type="entry name" value="Beta-lactamase"/>
    <property type="match status" value="1"/>
</dbReference>
<dbReference type="EMBL" id="CP027860">
    <property type="protein sequence ID" value="AVP99015.1"/>
    <property type="molecule type" value="Genomic_DNA"/>
</dbReference>